<dbReference type="OrthoDB" id="6097640at2759"/>
<evidence type="ECO:0000313" key="12">
    <source>
        <dbReference type="EnsemblMetazoa" id="AAEL011562-PA"/>
    </source>
</evidence>
<keyword evidence="6" id="KW-0865">Zymogen</keyword>
<dbReference type="Proteomes" id="UP000008820">
    <property type="component" value="Chromosome 3"/>
</dbReference>
<dbReference type="GO" id="GO:0004197">
    <property type="term" value="F:cysteine-type endopeptidase activity"/>
    <property type="evidence" value="ECO:0007669"/>
    <property type="project" value="InterPro"/>
</dbReference>
<evidence type="ECO:0000256" key="9">
    <source>
        <dbReference type="SAM" id="MobiDB-lite"/>
    </source>
</evidence>
<proteinExistence type="inferred from homology"/>
<dbReference type="AlphaFoldDB" id="A0A1S4FTQ4"/>
<keyword evidence="3" id="KW-0053">Apoptosis</keyword>
<evidence type="ECO:0000259" key="10">
    <source>
        <dbReference type="PROSITE" id="PS50207"/>
    </source>
</evidence>
<keyword evidence="13" id="KW-1185">Reference proteome</keyword>
<dbReference type="InParanoid" id="A0A1S4FTQ4"/>
<keyword evidence="4" id="KW-0378">Hydrolase</keyword>
<evidence type="ECO:0000256" key="8">
    <source>
        <dbReference type="RuleBase" id="RU003971"/>
    </source>
</evidence>
<accession>A0A1S4FTQ4</accession>
<feature type="active site" evidence="7">
    <location>
        <position position="280"/>
    </location>
</feature>
<dbReference type="FunCoup" id="A0A1S4FTQ4">
    <property type="interactions" value="138"/>
</dbReference>
<feature type="active site" evidence="7">
    <location>
        <position position="327"/>
    </location>
</feature>
<feature type="region of interest" description="Disordered" evidence="9">
    <location>
        <begin position="140"/>
        <end position="163"/>
    </location>
</feature>
<protein>
    <submittedName>
        <fullName evidence="12">Uncharacterized protein</fullName>
    </submittedName>
</protein>
<dbReference type="InterPro" id="IPR015917">
    <property type="entry name" value="Pept_C14A"/>
</dbReference>
<evidence type="ECO:0000256" key="5">
    <source>
        <dbReference type="ARBA" id="ARBA00022807"/>
    </source>
</evidence>
<feature type="domain" description="Caspase family p10" evidence="10">
    <location>
        <begin position="355"/>
        <end position="444"/>
    </location>
</feature>
<keyword evidence="5" id="KW-0788">Thiol protease</keyword>
<evidence type="ECO:0000256" key="6">
    <source>
        <dbReference type="ARBA" id="ARBA00023145"/>
    </source>
</evidence>
<dbReference type="GO" id="GO:0006508">
    <property type="term" value="P:proteolysis"/>
    <property type="evidence" value="ECO:0007669"/>
    <property type="project" value="UniProtKB-KW"/>
</dbReference>
<dbReference type="CDD" id="cd01671">
    <property type="entry name" value="CARD"/>
    <property type="match status" value="1"/>
</dbReference>
<feature type="domain" description="Caspase family p20" evidence="11">
    <location>
        <begin position="203"/>
        <end position="331"/>
    </location>
</feature>
<dbReference type="SUPFAM" id="SSF47986">
    <property type="entry name" value="DEATH domain"/>
    <property type="match status" value="1"/>
</dbReference>
<dbReference type="SUPFAM" id="SSF52129">
    <property type="entry name" value="Caspase-like"/>
    <property type="match status" value="1"/>
</dbReference>
<evidence type="ECO:0000259" key="11">
    <source>
        <dbReference type="PROSITE" id="PS50208"/>
    </source>
</evidence>
<dbReference type="SMART" id="SM00115">
    <property type="entry name" value="CASc"/>
    <property type="match status" value="1"/>
</dbReference>
<comment type="similarity">
    <text evidence="1 8">Belongs to the peptidase C14A family.</text>
</comment>
<dbReference type="InterPro" id="IPR002138">
    <property type="entry name" value="Pept_C14_p10"/>
</dbReference>
<dbReference type="Gene3D" id="3.40.50.1460">
    <property type="match status" value="1"/>
</dbReference>
<dbReference type="PIRSF" id="PIRSF038001">
    <property type="entry name" value="Caspase_ICE"/>
    <property type="match status" value="1"/>
</dbReference>
<evidence type="ECO:0000256" key="4">
    <source>
        <dbReference type="ARBA" id="ARBA00022801"/>
    </source>
</evidence>
<dbReference type="InterPro" id="IPR001309">
    <property type="entry name" value="Pept_C14_p20"/>
</dbReference>
<gene>
    <name evidence="12" type="primary">5574962</name>
</gene>
<evidence type="ECO:0000256" key="3">
    <source>
        <dbReference type="ARBA" id="ARBA00022703"/>
    </source>
</evidence>
<dbReference type="PRINTS" id="PR00376">
    <property type="entry name" value="IL1BCENZYME"/>
</dbReference>
<evidence type="ECO:0000313" key="13">
    <source>
        <dbReference type="Proteomes" id="UP000008820"/>
    </source>
</evidence>
<evidence type="ECO:0000256" key="1">
    <source>
        <dbReference type="ARBA" id="ARBA00010134"/>
    </source>
</evidence>
<dbReference type="InterPro" id="IPR011029">
    <property type="entry name" value="DEATH-like_dom_sf"/>
</dbReference>
<keyword evidence="2" id="KW-0645">Protease</keyword>
<evidence type="ECO:0000256" key="2">
    <source>
        <dbReference type="ARBA" id="ARBA00022670"/>
    </source>
</evidence>
<dbReference type="EnsemblMetazoa" id="AAEL011562-RA">
    <property type="protein sequence ID" value="AAEL011562-PA"/>
    <property type="gene ID" value="AAEL011562"/>
</dbReference>
<reference evidence="12" key="2">
    <citation type="submission" date="2020-05" db="UniProtKB">
        <authorList>
            <consortium name="EnsemblMetazoa"/>
        </authorList>
    </citation>
    <scope>IDENTIFICATION</scope>
    <source>
        <strain evidence="12">LVP_AGWG</strain>
    </source>
</reference>
<organism evidence="12 13">
    <name type="scientific">Aedes aegypti</name>
    <name type="common">Yellowfever mosquito</name>
    <name type="synonym">Culex aegypti</name>
    <dbReference type="NCBI Taxonomy" id="7159"/>
    <lineage>
        <taxon>Eukaryota</taxon>
        <taxon>Metazoa</taxon>
        <taxon>Ecdysozoa</taxon>
        <taxon>Arthropoda</taxon>
        <taxon>Hexapoda</taxon>
        <taxon>Insecta</taxon>
        <taxon>Pterygota</taxon>
        <taxon>Neoptera</taxon>
        <taxon>Endopterygota</taxon>
        <taxon>Diptera</taxon>
        <taxon>Nematocera</taxon>
        <taxon>Culicoidea</taxon>
        <taxon>Culicidae</taxon>
        <taxon>Culicinae</taxon>
        <taxon>Aedini</taxon>
        <taxon>Aedes</taxon>
        <taxon>Stegomyia</taxon>
    </lineage>
</organism>
<dbReference type="Pfam" id="PF00656">
    <property type="entry name" value="Peptidase_C14"/>
    <property type="match status" value="1"/>
</dbReference>
<dbReference type="PANTHER" id="PTHR47901">
    <property type="entry name" value="CASPASE RECRUITMENT DOMAIN-CONTAINING PROTEIN 18"/>
    <property type="match status" value="1"/>
</dbReference>
<dbReference type="PANTHER" id="PTHR47901:SF8">
    <property type="entry name" value="CASPASE-3"/>
    <property type="match status" value="1"/>
</dbReference>
<dbReference type="PROSITE" id="PS50208">
    <property type="entry name" value="CASPASE_P20"/>
    <property type="match status" value="1"/>
</dbReference>
<dbReference type="VEuPathDB" id="VectorBase:AAEL011562"/>
<dbReference type="InterPro" id="IPR002398">
    <property type="entry name" value="Pept_C14"/>
</dbReference>
<dbReference type="Gene3D" id="1.10.533.10">
    <property type="entry name" value="Death Domain, Fas"/>
    <property type="match status" value="1"/>
</dbReference>
<dbReference type="PROSITE" id="PS50207">
    <property type="entry name" value="CASPASE_P10"/>
    <property type="match status" value="1"/>
</dbReference>
<dbReference type="InterPro" id="IPR011600">
    <property type="entry name" value="Pept_C14_caspase"/>
</dbReference>
<dbReference type="GO" id="GO:0006915">
    <property type="term" value="P:apoptotic process"/>
    <property type="evidence" value="ECO:0007669"/>
    <property type="project" value="UniProtKB-KW"/>
</dbReference>
<dbReference type="InterPro" id="IPR029030">
    <property type="entry name" value="Caspase-like_dom_sf"/>
</dbReference>
<evidence type="ECO:0000256" key="7">
    <source>
        <dbReference type="PIRSR" id="PIRSR038001-1"/>
    </source>
</evidence>
<reference evidence="12 13" key="1">
    <citation type="submission" date="2017-06" db="EMBL/GenBank/DDBJ databases">
        <title>Aedes aegypti genome working group (AGWG) sequencing and assembly.</title>
        <authorList>
            <consortium name="Aedes aegypti Genome Working Group (AGWG)"/>
            <person name="Matthews B.J."/>
        </authorList>
    </citation>
    <scope>NUCLEOTIDE SEQUENCE [LARGE SCALE GENOMIC DNA]</scope>
    <source>
        <strain evidence="12 13">LVP_AGWG</strain>
    </source>
</reference>
<sequence length="449" mass="51826">MDQRDRHQIQHNMDQLIQHTNYGVLMAECVGRQMMSEVMKAIIEDRYPDEASRHKKLFEKITKRGPHAFDILVSICQRNFPTAYKLLKNGNVSTVGSSSRNPSQFEFNSTYHPNRVRSISAGDYSGSELLRQRLANLSIGSPSYSEEDDAKNNNDTVEETTDKGGMRRLQEFGEKVRSLYKVELSARPQSHRILEAYEMRRRNRGVVFIVNVITYINETHPTRNGAEADKDNLVSLFQQLGFTVFYYEDLTSDEFNNLIKELKQSSYLSTECFVFYILAHGNHTKGRDKIYLNDNSVLYVEDVLALFNNANCPKLIRRPKLFFFSICRGDNPDYGTLRLAEHTERDGMINLKKDPPTNMPTYADMLICFSTVPGYAAHRDKQYGSWFVESMCKVWAQHAHDTDVEQLMKLVGKDSSTYRTEHHNALQTLGSEQRGFFNVLYLNPGYYED</sequence>
<name>A0A1S4FTQ4_AEDAE</name>